<reference evidence="9" key="1">
    <citation type="submission" date="2024-06" db="EMBL/GenBank/DDBJ databases">
        <title>The genome sequences of Kitasatospora sp. strain HUAS MG31.</title>
        <authorList>
            <person name="Mo P."/>
        </authorList>
    </citation>
    <scope>NUCLEOTIDE SEQUENCE</scope>
    <source>
        <strain evidence="9">HUAS MG31</strain>
    </source>
</reference>
<proteinExistence type="predicted"/>
<dbReference type="PANTHER" id="PTHR23513">
    <property type="entry name" value="INTEGRAL MEMBRANE EFFLUX PROTEIN-RELATED"/>
    <property type="match status" value="1"/>
</dbReference>
<protein>
    <submittedName>
        <fullName evidence="9">MFS transporter</fullName>
    </submittedName>
</protein>
<dbReference type="Gene3D" id="1.20.1250.20">
    <property type="entry name" value="MFS general substrate transporter like domains"/>
    <property type="match status" value="1"/>
</dbReference>
<dbReference type="SUPFAM" id="SSF103473">
    <property type="entry name" value="MFS general substrate transporter"/>
    <property type="match status" value="1"/>
</dbReference>
<dbReference type="InterPro" id="IPR020846">
    <property type="entry name" value="MFS_dom"/>
</dbReference>
<evidence type="ECO:0000256" key="4">
    <source>
        <dbReference type="ARBA" id="ARBA00022692"/>
    </source>
</evidence>
<dbReference type="Pfam" id="PF05977">
    <property type="entry name" value="MFS_3"/>
    <property type="match status" value="1"/>
</dbReference>
<keyword evidence="4 7" id="KW-0812">Transmembrane</keyword>
<dbReference type="InterPro" id="IPR036259">
    <property type="entry name" value="MFS_trans_sf"/>
</dbReference>
<evidence type="ECO:0000256" key="7">
    <source>
        <dbReference type="SAM" id="Phobius"/>
    </source>
</evidence>
<evidence type="ECO:0000313" key="9">
    <source>
        <dbReference type="EMBL" id="XCM83148.1"/>
    </source>
</evidence>
<keyword evidence="3" id="KW-1003">Cell membrane</keyword>
<organism evidence="9">
    <name type="scientific">Kitasatospora camelliae</name>
    <dbReference type="NCBI Taxonomy" id="3156397"/>
    <lineage>
        <taxon>Bacteria</taxon>
        <taxon>Bacillati</taxon>
        <taxon>Actinomycetota</taxon>
        <taxon>Actinomycetes</taxon>
        <taxon>Kitasatosporales</taxon>
        <taxon>Streptomycetaceae</taxon>
        <taxon>Kitasatospora</taxon>
    </lineage>
</organism>
<dbReference type="GO" id="GO:0005886">
    <property type="term" value="C:plasma membrane"/>
    <property type="evidence" value="ECO:0007669"/>
    <property type="project" value="UniProtKB-SubCell"/>
</dbReference>
<evidence type="ECO:0000256" key="5">
    <source>
        <dbReference type="ARBA" id="ARBA00022989"/>
    </source>
</evidence>
<comment type="subcellular location">
    <subcellularLocation>
        <location evidence="1">Cell membrane</location>
        <topology evidence="1">Multi-pass membrane protein</topology>
    </subcellularLocation>
</comment>
<feature type="domain" description="Major facilitator superfamily (MFS) profile" evidence="8">
    <location>
        <begin position="216"/>
        <end position="416"/>
    </location>
</feature>
<feature type="transmembrane region" description="Helical" evidence="7">
    <location>
        <begin position="375"/>
        <end position="393"/>
    </location>
</feature>
<keyword evidence="6 7" id="KW-0472">Membrane</keyword>
<evidence type="ECO:0000259" key="8">
    <source>
        <dbReference type="PROSITE" id="PS50850"/>
    </source>
</evidence>
<evidence type="ECO:0000256" key="2">
    <source>
        <dbReference type="ARBA" id="ARBA00022448"/>
    </source>
</evidence>
<feature type="transmembrane region" description="Helical" evidence="7">
    <location>
        <begin position="41"/>
        <end position="61"/>
    </location>
</feature>
<dbReference type="InterPro" id="IPR010290">
    <property type="entry name" value="TM_effector"/>
</dbReference>
<dbReference type="KEGG" id="kcm:ABWK59_31615"/>
<accession>A0AAU8K4R6</accession>
<sequence>MAGLGRNFNTLWAAATVSNVGDGIAAAAAPLLVASLTTDPVLVGMAMFAQQLPWLLFSLISGVVVDRIDRRRLIVAMNATRAVLVGALALAVYAEAVSIPLVYAVGFLLGCCETLGDNASAAMIPTVVAPEDLPRANARLQSAFYVVNKFAAPPLGAALFGIAAGLPIGVNAVSFALAALLMSALRGVGRERPAPAAERGSVRADIADGVRWLWHQPAIRTLSLVLCLMNVTLFSCFSTLVLYCREHLGVSELGYGVMLTVSAAGGLAGSLVAPWLQARFSTSTLLRAGLVVESLTHVGLALAGTAWVAAAVLLAFGAHASVWNSVDATLRQRAVPDELRGRVTSVFMTVVVGGAAVGAAIGGPLAARLGITGPYWVAATVMGALTVLVWRPFGRRMAVPEPVAVSAAPAPVVGAV</sequence>
<keyword evidence="2" id="KW-0813">Transport</keyword>
<name>A0AAU8K4R6_9ACTN</name>
<evidence type="ECO:0000256" key="1">
    <source>
        <dbReference type="ARBA" id="ARBA00004651"/>
    </source>
</evidence>
<feature type="transmembrane region" description="Helical" evidence="7">
    <location>
        <begin position="343"/>
        <end position="363"/>
    </location>
</feature>
<feature type="transmembrane region" description="Helical" evidence="7">
    <location>
        <begin position="221"/>
        <end position="243"/>
    </location>
</feature>
<dbReference type="PANTHER" id="PTHR23513:SF6">
    <property type="entry name" value="MAJOR FACILITATOR SUPERFAMILY ASSOCIATED DOMAIN-CONTAINING PROTEIN"/>
    <property type="match status" value="1"/>
</dbReference>
<evidence type="ECO:0000256" key="3">
    <source>
        <dbReference type="ARBA" id="ARBA00022475"/>
    </source>
</evidence>
<feature type="transmembrane region" description="Helical" evidence="7">
    <location>
        <begin position="297"/>
        <end position="323"/>
    </location>
</feature>
<evidence type="ECO:0000256" key="6">
    <source>
        <dbReference type="ARBA" id="ARBA00023136"/>
    </source>
</evidence>
<dbReference type="PROSITE" id="PS50850">
    <property type="entry name" value="MFS"/>
    <property type="match status" value="1"/>
</dbReference>
<dbReference type="GO" id="GO:0022857">
    <property type="term" value="F:transmembrane transporter activity"/>
    <property type="evidence" value="ECO:0007669"/>
    <property type="project" value="InterPro"/>
</dbReference>
<feature type="transmembrane region" description="Helical" evidence="7">
    <location>
        <begin position="255"/>
        <end position="276"/>
    </location>
</feature>
<feature type="transmembrane region" description="Helical" evidence="7">
    <location>
        <begin position="157"/>
        <end position="182"/>
    </location>
</feature>
<keyword evidence="5 7" id="KW-1133">Transmembrane helix</keyword>
<gene>
    <name evidence="9" type="ORF">ABWK59_31615</name>
</gene>
<dbReference type="EMBL" id="CP159872">
    <property type="protein sequence ID" value="XCM83148.1"/>
    <property type="molecule type" value="Genomic_DNA"/>
</dbReference>
<dbReference type="CDD" id="cd06173">
    <property type="entry name" value="MFS_MefA_like"/>
    <property type="match status" value="1"/>
</dbReference>
<dbReference type="AlphaFoldDB" id="A0AAU8K4R6"/>
<dbReference type="RefSeq" id="WP_354644083.1">
    <property type="nucleotide sequence ID" value="NZ_CP159872.1"/>
</dbReference>